<reference evidence="8 9" key="1">
    <citation type="journal article" date="2013" name="Genome Announc.">
        <title>Draft genome sequence of MKD8, a conjugal recipient Mycobacterium smegmatis strain.</title>
        <authorList>
            <person name="Gray T.A."/>
            <person name="Palumbo M.J."/>
            <person name="Derbyshire K.M."/>
        </authorList>
    </citation>
    <scope>NUCLEOTIDE SEQUENCE [LARGE SCALE GENOMIC DNA]</scope>
    <source>
        <strain evidence="8 9">MKD8</strain>
    </source>
</reference>
<evidence type="ECO:0000313" key="9">
    <source>
        <dbReference type="Proteomes" id="UP000011200"/>
    </source>
</evidence>
<evidence type="ECO:0000256" key="3">
    <source>
        <dbReference type="ARBA" id="ARBA00013079"/>
    </source>
</evidence>
<keyword evidence="4" id="KW-0456">Lyase</keyword>
<protein>
    <recommendedName>
        <fullName evidence="3">nitrile hydratase</fullName>
        <ecNumber evidence="3">4.2.1.84</ecNumber>
    </recommendedName>
</protein>
<evidence type="ECO:0000259" key="6">
    <source>
        <dbReference type="Pfam" id="PF02211"/>
    </source>
</evidence>
<evidence type="ECO:0000259" key="7">
    <source>
        <dbReference type="Pfam" id="PF21006"/>
    </source>
</evidence>
<dbReference type="Gene3D" id="1.10.472.20">
    <property type="entry name" value="Nitrile hydratase, beta subunit"/>
    <property type="match status" value="1"/>
</dbReference>
<dbReference type="Pfam" id="PF02211">
    <property type="entry name" value="NHase_beta_C"/>
    <property type="match status" value="1"/>
</dbReference>
<feature type="domain" description="Nitrile hydratase beta subunit" evidence="6">
    <location>
        <begin position="146"/>
        <end position="240"/>
    </location>
</feature>
<reference evidence="9" key="2">
    <citation type="submission" date="2018-03" db="EMBL/GenBank/DDBJ databases">
        <authorList>
            <person name="Derbyshire K."/>
            <person name="Gray T.A."/>
            <person name="Champion M."/>
        </authorList>
    </citation>
    <scope>NUCLEOTIDE SEQUENCE [LARGE SCALE GENOMIC DNA]</scope>
    <source>
        <strain evidence="9">MKD8</strain>
    </source>
</reference>
<comment type="catalytic activity">
    <reaction evidence="5">
        <text>an aliphatic primary amide = an aliphatic nitrile + H2O</text>
        <dbReference type="Rhea" id="RHEA:12673"/>
        <dbReference type="ChEBI" id="CHEBI:15377"/>
        <dbReference type="ChEBI" id="CHEBI:65285"/>
        <dbReference type="ChEBI" id="CHEBI:80291"/>
        <dbReference type="EC" id="4.2.1.84"/>
    </reaction>
</comment>
<dbReference type="GO" id="GO:0018822">
    <property type="term" value="F:nitrile hydratase activity"/>
    <property type="evidence" value="ECO:0007669"/>
    <property type="project" value="UniProtKB-EC"/>
</dbReference>
<dbReference type="InterPro" id="IPR003168">
    <property type="entry name" value="Nitrile_hydratase_bsu"/>
</dbReference>
<dbReference type="InterPro" id="IPR042262">
    <property type="entry name" value="CN_hydtase_beta_C"/>
</dbReference>
<accession>A0A2U9PI23</accession>
<evidence type="ECO:0000256" key="1">
    <source>
        <dbReference type="ARBA" id="ARBA00004042"/>
    </source>
</evidence>
<organism evidence="8 9">
    <name type="scientific">Mycolicibacterium smegmatis (strain MKD8)</name>
    <name type="common">Mycobacterium smegmatis</name>
    <dbReference type="NCBI Taxonomy" id="1214915"/>
    <lineage>
        <taxon>Bacteria</taxon>
        <taxon>Bacillati</taxon>
        <taxon>Actinomycetota</taxon>
        <taxon>Actinomycetes</taxon>
        <taxon>Mycobacteriales</taxon>
        <taxon>Mycobacteriaceae</taxon>
        <taxon>Mycolicibacterium</taxon>
    </lineage>
</organism>
<name>A0A2U9PI23_MYCSE</name>
<dbReference type="GO" id="GO:0046914">
    <property type="term" value="F:transition metal ion binding"/>
    <property type="evidence" value="ECO:0007669"/>
    <property type="project" value="InterPro"/>
</dbReference>
<evidence type="ECO:0000256" key="2">
    <source>
        <dbReference type="ARBA" id="ARBA00009098"/>
    </source>
</evidence>
<dbReference type="AlphaFoldDB" id="A0A2U9PI23"/>
<dbReference type="SUPFAM" id="SSF50090">
    <property type="entry name" value="Electron transport accessory proteins"/>
    <property type="match status" value="1"/>
</dbReference>
<dbReference type="InterPro" id="IPR008990">
    <property type="entry name" value="Elect_transpt_acc-like_dom_sf"/>
</dbReference>
<comment type="similarity">
    <text evidence="2">Belongs to the nitrile hydratase subunit beta family.</text>
</comment>
<dbReference type="Pfam" id="PF21006">
    <property type="entry name" value="NHase_beta_N"/>
    <property type="match status" value="1"/>
</dbReference>
<dbReference type="InterPro" id="IPR049054">
    <property type="entry name" value="CN_hydtase_beta-like_N"/>
</dbReference>
<sequence length="246" mass="27638">MRLQHFIGGLEGLTGPLDFEKRVFVEDWEKRIFGIHVAMMALSTHLGEALPGYPVADVPTTFREKWTWAHLRTGAEGMNPFDYFKFRYYEKWLGGISQFFVDKGYLSEDEIRAAPVGSPPKATAPGGKAAIDDQVLDYLRRGDSPRRGPARPRFAPGDTVRIADVPAGEHTRLPGYLRNRTGTVERCFEGEYSYFVHTGDGIGDPMPIYIVEFTPRELWGARAEPGASALYAELFEAYLSPVEEDQ</sequence>
<gene>
    <name evidence="8" type="ORF">D806_003680</name>
</gene>
<evidence type="ECO:0000256" key="5">
    <source>
        <dbReference type="ARBA" id="ARBA00044877"/>
    </source>
</evidence>
<dbReference type="InterPro" id="IPR024690">
    <property type="entry name" value="CN_hydtase_beta_dom_C"/>
</dbReference>
<dbReference type="NCBIfam" id="TIGR03888">
    <property type="entry name" value="nitrile_beta"/>
    <property type="match status" value="1"/>
</dbReference>
<proteinExistence type="inferred from homology"/>
<dbReference type="RefSeq" id="WP_003891699.1">
    <property type="nucleotide sequence ID" value="NZ_CP027541.1"/>
</dbReference>
<evidence type="ECO:0000256" key="4">
    <source>
        <dbReference type="ARBA" id="ARBA00023239"/>
    </source>
</evidence>
<comment type="function">
    <text evidence="1">NHase catalyzes the hydration of various nitrile compounds to the corresponding amides.</text>
</comment>
<dbReference type="Gene3D" id="2.30.30.50">
    <property type="match status" value="1"/>
</dbReference>
<dbReference type="Proteomes" id="UP000011200">
    <property type="component" value="Chromosome"/>
</dbReference>
<feature type="domain" description="Nitrile hydratase beta subunit-like N-terminal" evidence="7">
    <location>
        <begin position="1"/>
        <end position="121"/>
    </location>
</feature>
<dbReference type="EMBL" id="CP027541">
    <property type="protein sequence ID" value="AWT51362.1"/>
    <property type="molecule type" value="Genomic_DNA"/>
</dbReference>
<evidence type="ECO:0000313" key="8">
    <source>
        <dbReference type="EMBL" id="AWT51362.1"/>
    </source>
</evidence>
<dbReference type="EC" id="4.2.1.84" evidence="3"/>